<evidence type="ECO:0000313" key="2">
    <source>
        <dbReference type="EMBL" id="MBS2546679.1"/>
    </source>
</evidence>
<reference evidence="2 3" key="1">
    <citation type="submission" date="2020-02" db="EMBL/GenBank/DDBJ databases">
        <title>Acidophilic actinobacteria isolated from forest soil.</title>
        <authorList>
            <person name="Golinska P."/>
        </authorList>
    </citation>
    <scope>NUCLEOTIDE SEQUENCE [LARGE SCALE GENOMIC DNA]</scope>
    <source>
        <strain evidence="2 3">NL8</strain>
    </source>
</reference>
<evidence type="ECO:0000256" key="1">
    <source>
        <dbReference type="SAM" id="SignalP"/>
    </source>
</evidence>
<feature type="signal peptide" evidence="1">
    <location>
        <begin position="1"/>
        <end position="30"/>
    </location>
</feature>
<keyword evidence="1" id="KW-0732">Signal</keyword>
<sequence length="81" mass="9115">MKAMKRKLKISTCAMAAVGTLMLAAPAAHAAEWRRVDTSSTWAGCQTYLLTYFGNWPADRVKCEIDGPWSPWQTYGGYVYY</sequence>
<dbReference type="Proteomes" id="UP000730482">
    <property type="component" value="Unassembled WGS sequence"/>
</dbReference>
<dbReference type="EMBL" id="JAAFYZ010000016">
    <property type="protein sequence ID" value="MBS2546679.1"/>
    <property type="molecule type" value="Genomic_DNA"/>
</dbReference>
<feature type="chain" id="PRO_5045953783" evidence="1">
    <location>
        <begin position="31"/>
        <end position="81"/>
    </location>
</feature>
<gene>
    <name evidence="2" type="ORF">KGQ19_07345</name>
</gene>
<accession>A0ABS5KKW3</accession>
<keyword evidence="3" id="KW-1185">Reference proteome</keyword>
<proteinExistence type="predicted"/>
<evidence type="ECO:0000313" key="3">
    <source>
        <dbReference type="Proteomes" id="UP000730482"/>
    </source>
</evidence>
<name>A0ABS5KKW3_9ACTN</name>
<comment type="caution">
    <text evidence="2">The sequence shown here is derived from an EMBL/GenBank/DDBJ whole genome shotgun (WGS) entry which is preliminary data.</text>
</comment>
<protein>
    <submittedName>
        <fullName evidence="2">Uncharacterized protein</fullName>
    </submittedName>
</protein>
<dbReference type="RefSeq" id="WP_212008324.1">
    <property type="nucleotide sequence ID" value="NZ_JAAFYZ010000016.1"/>
</dbReference>
<organism evidence="2 3">
    <name type="scientific">Catenulispora pinistramenti</name>
    <dbReference type="NCBI Taxonomy" id="2705254"/>
    <lineage>
        <taxon>Bacteria</taxon>
        <taxon>Bacillati</taxon>
        <taxon>Actinomycetota</taxon>
        <taxon>Actinomycetes</taxon>
        <taxon>Catenulisporales</taxon>
        <taxon>Catenulisporaceae</taxon>
        <taxon>Catenulispora</taxon>
    </lineage>
</organism>